<evidence type="ECO:0000256" key="3">
    <source>
        <dbReference type="ARBA" id="ARBA00023015"/>
    </source>
</evidence>
<keyword evidence="10" id="KW-1185">Reference proteome</keyword>
<comment type="similarity">
    <text evidence="1 6">Belongs to the TACO1 family.</text>
</comment>
<dbReference type="InterPro" id="IPR017856">
    <property type="entry name" value="Integrase-like_N"/>
</dbReference>
<keyword evidence="5 6" id="KW-0804">Transcription</keyword>
<dbReference type="SUPFAM" id="SSF75625">
    <property type="entry name" value="YebC-like"/>
    <property type="match status" value="1"/>
</dbReference>
<dbReference type="GO" id="GO:0003677">
    <property type="term" value="F:DNA binding"/>
    <property type="evidence" value="ECO:0007669"/>
    <property type="project" value="UniProtKB-KW"/>
</dbReference>
<protein>
    <recommendedName>
        <fullName evidence="6">Probable transcriptional regulatory protein Cyrtocomes_01143</fullName>
    </recommendedName>
</protein>
<feature type="domain" description="TACO1/YebC-like N-terminal" evidence="8">
    <location>
        <begin position="5"/>
        <end position="75"/>
    </location>
</feature>
<evidence type="ECO:0000256" key="2">
    <source>
        <dbReference type="ARBA" id="ARBA00022490"/>
    </source>
</evidence>
<dbReference type="Pfam" id="PF01709">
    <property type="entry name" value="Transcrip_reg"/>
    <property type="match status" value="1"/>
</dbReference>
<comment type="subcellular location">
    <subcellularLocation>
        <location evidence="6">Cytoplasm</location>
    </subcellularLocation>
</comment>
<keyword evidence="4 6" id="KW-0238">DNA-binding</keyword>
<gene>
    <name evidence="9" type="ORF">Cyrtocomes_01143</name>
</gene>
<evidence type="ECO:0000313" key="9">
    <source>
        <dbReference type="EMBL" id="MDZ5762749.1"/>
    </source>
</evidence>
<evidence type="ECO:0000256" key="5">
    <source>
        <dbReference type="ARBA" id="ARBA00023163"/>
    </source>
</evidence>
<dbReference type="Gene3D" id="1.10.10.200">
    <property type="match status" value="1"/>
</dbReference>
<keyword evidence="2 6" id="KW-0963">Cytoplasm</keyword>
<dbReference type="HAMAP" id="MF_00693">
    <property type="entry name" value="Transcrip_reg_TACO1"/>
    <property type="match status" value="1"/>
</dbReference>
<reference evidence="9 10" key="1">
    <citation type="submission" date="2023-02" db="EMBL/GenBank/DDBJ databases">
        <title>Host association and intracellularity evolved multiple times independently in the Rickettsiales.</title>
        <authorList>
            <person name="Castelli M."/>
            <person name="Nardi T."/>
            <person name="Gammuto L."/>
            <person name="Bellinzona G."/>
            <person name="Sabaneyeva E."/>
            <person name="Potekhin A."/>
            <person name="Serra V."/>
            <person name="Petroni G."/>
            <person name="Sassera D."/>
        </authorList>
    </citation>
    <scope>NUCLEOTIDE SEQUENCE [LARGE SCALE GENOMIC DNA]</scope>
    <source>
        <strain evidence="9 10">BOD18</strain>
    </source>
</reference>
<dbReference type="NCBIfam" id="TIGR01033">
    <property type="entry name" value="YebC/PmpR family DNA-binding transcriptional regulator"/>
    <property type="match status" value="1"/>
</dbReference>
<proteinExistence type="inferred from homology"/>
<dbReference type="InterPro" id="IPR002876">
    <property type="entry name" value="Transcrip_reg_TACO1-like"/>
</dbReference>
<evidence type="ECO:0000256" key="1">
    <source>
        <dbReference type="ARBA" id="ARBA00008724"/>
    </source>
</evidence>
<name>A0ABU5L9E9_9RICK</name>
<organism evidence="9 10">
    <name type="scientific">Candidatus Cyrtobacter comes</name>
    <dbReference type="NCBI Taxonomy" id="675776"/>
    <lineage>
        <taxon>Bacteria</taxon>
        <taxon>Pseudomonadati</taxon>
        <taxon>Pseudomonadota</taxon>
        <taxon>Alphaproteobacteria</taxon>
        <taxon>Rickettsiales</taxon>
        <taxon>Candidatus Midichloriaceae</taxon>
        <taxon>Candidatus Cyrtobacter</taxon>
    </lineage>
</organism>
<dbReference type="InterPro" id="IPR026564">
    <property type="entry name" value="Transcrip_reg_TACO1-like_dom3"/>
</dbReference>
<dbReference type="NCBIfam" id="NF009044">
    <property type="entry name" value="PRK12378.1"/>
    <property type="match status" value="1"/>
</dbReference>
<evidence type="ECO:0000313" key="10">
    <source>
        <dbReference type="Proteomes" id="UP001293791"/>
    </source>
</evidence>
<evidence type="ECO:0000259" key="7">
    <source>
        <dbReference type="Pfam" id="PF01709"/>
    </source>
</evidence>
<dbReference type="NCBIfam" id="NF001030">
    <property type="entry name" value="PRK00110.1"/>
    <property type="match status" value="1"/>
</dbReference>
<dbReference type="InterPro" id="IPR048300">
    <property type="entry name" value="TACO1_YebC-like_2nd/3rd_dom"/>
</dbReference>
<accession>A0ABU5L9E9</accession>
<dbReference type="Pfam" id="PF20772">
    <property type="entry name" value="TACO1_YebC_N"/>
    <property type="match status" value="1"/>
</dbReference>
<dbReference type="PANTHER" id="PTHR12532">
    <property type="entry name" value="TRANSLATIONAL ACTIVATOR OF CYTOCHROME C OXIDASE 1"/>
    <property type="match status" value="1"/>
</dbReference>
<keyword evidence="3 6" id="KW-0805">Transcription regulation</keyword>
<evidence type="ECO:0000256" key="4">
    <source>
        <dbReference type="ARBA" id="ARBA00023125"/>
    </source>
</evidence>
<dbReference type="InterPro" id="IPR049083">
    <property type="entry name" value="TACO1_YebC_N"/>
</dbReference>
<dbReference type="PANTHER" id="PTHR12532:SF11">
    <property type="match status" value="1"/>
</dbReference>
<comment type="caution">
    <text evidence="9">The sequence shown here is derived from an EMBL/GenBank/DDBJ whole genome shotgun (WGS) entry which is preliminary data.</text>
</comment>
<sequence>MAGHSKFKNIMHRKGAQDKKRAKLFTKLIREITVAVKAGSDDPQKNPRLRIAMLSARSANLPKNKIESAIQKASSTSSTSENYEEIRYEGYGPYGVAFIVETLTDNRNRTASEIRAAFSKAGGSLGESGSVSYLFEKVGIIIYNKSDVADDNILELAIECGAKDYEEQEDCHIIICDSSSFSSVKEELDKVIKSEASQVTLMHRPLSFMDIEEDKIASVKKLYNILEENDDVQNVWVNITLPEEDSE</sequence>
<feature type="domain" description="TACO1/YebC-like second and third" evidence="7">
    <location>
        <begin position="83"/>
        <end position="239"/>
    </location>
</feature>
<dbReference type="Proteomes" id="UP001293791">
    <property type="component" value="Unassembled WGS sequence"/>
</dbReference>
<dbReference type="EMBL" id="JARGYT010000101">
    <property type="protein sequence ID" value="MDZ5762749.1"/>
    <property type="molecule type" value="Genomic_DNA"/>
</dbReference>
<evidence type="ECO:0000256" key="6">
    <source>
        <dbReference type="HAMAP-Rule" id="MF_00693"/>
    </source>
</evidence>
<dbReference type="RefSeq" id="WP_322498191.1">
    <property type="nucleotide sequence ID" value="NZ_JARGYT010000101.1"/>
</dbReference>
<dbReference type="Gene3D" id="3.30.70.980">
    <property type="match status" value="2"/>
</dbReference>
<dbReference type="InterPro" id="IPR029072">
    <property type="entry name" value="YebC-like"/>
</dbReference>
<evidence type="ECO:0000259" key="8">
    <source>
        <dbReference type="Pfam" id="PF20772"/>
    </source>
</evidence>